<protein>
    <submittedName>
        <fullName evidence="2">Ferredoxin</fullName>
    </submittedName>
</protein>
<dbReference type="Proteomes" id="UP000036681">
    <property type="component" value="Unplaced"/>
</dbReference>
<accession>A0A0M3ID86</accession>
<sequence>MDTVVLNVGHTQLEEQLKIAAACGIAEQNRVEENVDVDDDTELTVDYTNEAHDCVIECPSWSSLDFKD</sequence>
<dbReference type="AlphaFoldDB" id="A0A0M3ID86"/>
<keyword evidence="1" id="KW-1185">Reference proteome</keyword>
<reference evidence="2" key="1">
    <citation type="submission" date="2017-02" db="UniProtKB">
        <authorList>
            <consortium name="WormBaseParasite"/>
        </authorList>
    </citation>
    <scope>IDENTIFICATION</scope>
</reference>
<proteinExistence type="predicted"/>
<evidence type="ECO:0000313" key="2">
    <source>
        <dbReference type="WBParaSite" id="ALUE_0001596001-mRNA-1"/>
    </source>
</evidence>
<name>A0A0M3ID86_ASCLU</name>
<evidence type="ECO:0000313" key="1">
    <source>
        <dbReference type="Proteomes" id="UP000036681"/>
    </source>
</evidence>
<organism evidence="1 2">
    <name type="scientific">Ascaris lumbricoides</name>
    <name type="common">Giant roundworm</name>
    <dbReference type="NCBI Taxonomy" id="6252"/>
    <lineage>
        <taxon>Eukaryota</taxon>
        <taxon>Metazoa</taxon>
        <taxon>Ecdysozoa</taxon>
        <taxon>Nematoda</taxon>
        <taxon>Chromadorea</taxon>
        <taxon>Rhabditida</taxon>
        <taxon>Spirurina</taxon>
        <taxon>Ascaridomorpha</taxon>
        <taxon>Ascaridoidea</taxon>
        <taxon>Ascarididae</taxon>
        <taxon>Ascaris</taxon>
    </lineage>
</organism>
<dbReference type="WBParaSite" id="ALUE_0001596001-mRNA-1">
    <property type="protein sequence ID" value="ALUE_0001596001-mRNA-1"/>
    <property type="gene ID" value="ALUE_0001596001"/>
</dbReference>